<feature type="compositionally biased region" description="Polar residues" evidence="1">
    <location>
        <begin position="1"/>
        <end position="18"/>
    </location>
</feature>
<gene>
    <name evidence="2" type="ORF">ILEXP_LOCUS59333</name>
</gene>
<organism evidence="2 3">
    <name type="scientific">Ilex paraguariensis</name>
    <name type="common">yerba mate</name>
    <dbReference type="NCBI Taxonomy" id="185542"/>
    <lineage>
        <taxon>Eukaryota</taxon>
        <taxon>Viridiplantae</taxon>
        <taxon>Streptophyta</taxon>
        <taxon>Embryophyta</taxon>
        <taxon>Tracheophyta</taxon>
        <taxon>Spermatophyta</taxon>
        <taxon>Magnoliopsida</taxon>
        <taxon>eudicotyledons</taxon>
        <taxon>Gunneridae</taxon>
        <taxon>Pentapetalae</taxon>
        <taxon>asterids</taxon>
        <taxon>campanulids</taxon>
        <taxon>Aquifoliales</taxon>
        <taxon>Aquifoliaceae</taxon>
        <taxon>Ilex</taxon>
    </lineage>
</organism>
<evidence type="ECO:0000313" key="3">
    <source>
        <dbReference type="Proteomes" id="UP001642360"/>
    </source>
</evidence>
<sequence>MDGFSVAQQISHLNQSCGQGHRRQRPQQQMDYKSTSQTISEMHHVSVHSGIEQEPDTSTQMHKKAKQDINQDDVLHQQIFQQLLRKQGPMQLQVHNPQLRALIQQHRLRNQLQQQILHSIPQLQIHEQQPQQTSNQLEQQSSCQVSAMHSIGDGICFRRLMQYLYHLRHRPHDNSIAYWRKFVAEYYAPSAKKRWCLSSYENIAQHALGVFSQATTEGWQCDICGSKSGKGFESIFEILPRLSKIQYESGVLNEHLFLDFPQEHRFSSGLMMLEYEKAVQECVYEQFRIVHEGRLRITFRHDLKILSWEFCARRHEELLLRRFVAPQVNRLVQAACKYQSTTNNSGSDGILQEDLQSNGNLLLTAGHQLARNLELPMVNDLGFSKRYVRCLQIAEVVNSTKDLMTFSCARKMGPIESLKNYPRECTTPNIRTKETPEMEQQGTAQVLLTDKNKLTAMRPGPISNINSMSPVTCDGVLSGSGDTASALTNYFQQLRRQDSTKQDQPCLMSCSSQSAVTSSILGAQSSSGGLFQNSQIDGFSSSQSSQGSKYLQQSMAENLLQEMVANGRAKAVQDANGNVTADVLSKVNDNVVDGLTAKARYTGMSGIGLGFGISIVAATAAQANVLGCVVESTENLQAAANRNSSRVCGSSISIRREPDLPGFHMPQAQDFGSRFF</sequence>
<evidence type="ECO:0000313" key="2">
    <source>
        <dbReference type="EMBL" id="CAK9188637.1"/>
    </source>
</evidence>
<dbReference type="EMBL" id="CAUOFW020010557">
    <property type="protein sequence ID" value="CAK9188637.1"/>
    <property type="molecule type" value="Genomic_DNA"/>
</dbReference>
<dbReference type="Pfam" id="PF01803">
    <property type="entry name" value="LIM_bind"/>
    <property type="match status" value="1"/>
</dbReference>
<accession>A0ABC8V611</accession>
<name>A0ABC8V611_9AQUA</name>
<evidence type="ECO:0000256" key="1">
    <source>
        <dbReference type="SAM" id="MobiDB-lite"/>
    </source>
</evidence>
<dbReference type="Proteomes" id="UP001642360">
    <property type="component" value="Unassembled WGS sequence"/>
</dbReference>
<protein>
    <recommendedName>
        <fullName evidence="4">Transcriptional regulator SLK2</fullName>
    </recommendedName>
</protein>
<reference evidence="2 3" key="1">
    <citation type="submission" date="2024-02" db="EMBL/GenBank/DDBJ databases">
        <authorList>
            <person name="Vignale AGUSTIN F."/>
            <person name="Sosa J E."/>
            <person name="Modenutti C."/>
        </authorList>
    </citation>
    <scope>NUCLEOTIDE SEQUENCE [LARGE SCALE GENOMIC DNA]</scope>
</reference>
<dbReference type="PANTHER" id="PTHR10378">
    <property type="entry name" value="LIM DOMAIN-BINDING PROTEIN"/>
    <property type="match status" value="1"/>
</dbReference>
<dbReference type="InterPro" id="IPR029005">
    <property type="entry name" value="LIM-bd/SEUSS"/>
</dbReference>
<proteinExistence type="predicted"/>
<comment type="caution">
    <text evidence="2">The sequence shown here is derived from an EMBL/GenBank/DDBJ whole genome shotgun (WGS) entry which is preliminary data.</text>
</comment>
<evidence type="ECO:0008006" key="4">
    <source>
        <dbReference type="Google" id="ProtNLM"/>
    </source>
</evidence>
<dbReference type="AlphaFoldDB" id="A0ABC8V611"/>
<keyword evidence="3" id="KW-1185">Reference proteome</keyword>
<feature type="region of interest" description="Disordered" evidence="1">
    <location>
        <begin position="1"/>
        <end position="36"/>
    </location>
</feature>